<evidence type="ECO:0000256" key="1">
    <source>
        <dbReference type="ARBA" id="ARBA00004448"/>
    </source>
</evidence>
<protein>
    <recommendedName>
        <fullName evidence="13">Mitochondrial carrier protein</fullName>
    </recommendedName>
</protein>
<comment type="similarity">
    <text evidence="2 11">Belongs to the mitochondrial carrier (TC 2.A.29) family.</text>
</comment>
<dbReference type="GO" id="GO:0055085">
    <property type="term" value="P:transmembrane transport"/>
    <property type="evidence" value="ECO:0007669"/>
    <property type="project" value="InterPro"/>
</dbReference>
<evidence type="ECO:0000256" key="7">
    <source>
        <dbReference type="ARBA" id="ARBA00022989"/>
    </source>
</evidence>
<evidence type="ECO:0000256" key="6">
    <source>
        <dbReference type="ARBA" id="ARBA00022792"/>
    </source>
</evidence>
<evidence type="ECO:0008006" key="13">
    <source>
        <dbReference type="Google" id="ProtNLM"/>
    </source>
</evidence>
<dbReference type="InterPro" id="IPR023395">
    <property type="entry name" value="MCP_dom_sf"/>
</dbReference>
<dbReference type="InterPro" id="IPR051752">
    <property type="entry name" value="Mito_2-oxodicarb_carrier"/>
</dbReference>
<dbReference type="PANTHER" id="PTHR46356">
    <property type="entry name" value="MITOCHONDRIAL 2-OXODICARBOXYLATE CARRIER"/>
    <property type="match status" value="1"/>
</dbReference>
<dbReference type="PROSITE" id="PS50920">
    <property type="entry name" value="SOLCAR"/>
    <property type="match status" value="3"/>
</dbReference>
<evidence type="ECO:0000256" key="9">
    <source>
        <dbReference type="ARBA" id="ARBA00023136"/>
    </source>
</evidence>
<keyword evidence="3 11" id="KW-0813">Transport</keyword>
<evidence type="ECO:0000256" key="4">
    <source>
        <dbReference type="ARBA" id="ARBA00022692"/>
    </source>
</evidence>
<comment type="subcellular location">
    <subcellularLocation>
        <location evidence="1">Mitochondrion inner membrane</location>
        <topology evidence="1">Multi-pass membrane protein</topology>
    </subcellularLocation>
</comment>
<dbReference type="PRINTS" id="PR00926">
    <property type="entry name" value="MITOCARRIER"/>
</dbReference>
<dbReference type="AlphaFoldDB" id="A0A6B2LC39"/>
<organism evidence="12">
    <name type="scientific">Arcella intermedia</name>
    <dbReference type="NCBI Taxonomy" id="1963864"/>
    <lineage>
        <taxon>Eukaryota</taxon>
        <taxon>Amoebozoa</taxon>
        <taxon>Tubulinea</taxon>
        <taxon>Elardia</taxon>
        <taxon>Arcellinida</taxon>
        <taxon>Sphaerothecina</taxon>
        <taxon>Arcellidae</taxon>
        <taxon>Arcella</taxon>
    </lineage>
</organism>
<feature type="repeat" description="Solcar" evidence="10">
    <location>
        <begin position="200"/>
        <end position="286"/>
    </location>
</feature>
<dbReference type="InterPro" id="IPR018108">
    <property type="entry name" value="MCP_transmembrane"/>
</dbReference>
<dbReference type="PANTHER" id="PTHR46356:SF1">
    <property type="entry name" value="MITOCHONDRIAL 2-OXODICARBOXYLATE CARRIER"/>
    <property type="match status" value="1"/>
</dbReference>
<dbReference type="GO" id="GO:0005743">
    <property type="term" value="C:mitochondrial inner membrane"/>
    <property type="evidence" value="ECO:0007669"/>
    <property type="project" value="UniProtKB-SubCell"/>
</dbReference>
<keyword evidence="8" id="KW-0496">Mitochondrion</keyword>
<feature type="repeat" description="Solcar" evidence="10">
    <location>
        <begin position="100"/>
        <end position="186"/>
    </location>
</feature>
<dbReference type="InterPro" id="IPR002067">
    <property type="entry name" value="MCP"/>
</dbReference>
<dbReference type="Pfam" id="PF00153">
    <property type="entry name" value="Mito_carr"/>
    <property type="match status" value="3"/>
</dbReference>
<keyword evidence="5" id="KW-0677">Repeat</keyword>
<keyword evidence="9 10" id="KW-0472">Membrane</keyword>
<evidence type="ECO:0000256" key="2">
    <source>
        <dbReference type="ARBA" id="ARBA00006375"/>
    </source>
</evidence>
<evidence type="ECO:0000256" key="8">
    <source>
        <dbReference type="ARBA" id="ARBA00023128"/>
    </source>
</evidence>
<evidence type="ECO:0000313" key="12">
    <source>
        <dbReference type="EMBL" id="NDV34397.1"/>
    </source>
</evidence>
<evidence type="ECO:0000256" key="5">
    <source>
        <dbReference type="ARBA" id="ARBA00022737"/>
    </source>
</evidence>
<name>A0A6B2LC39_9EUKA</name>
<proteinExistence type="inferred from homology"/>
<evidence type="ECO:0000256" key="11">
    <source>
        <dbReference type="RuleBase" id="RU000488"/>
    </source>
</evidence>
<keyword evidence="4 10" id="KW-0812">Transmembrane</keyword>
<dbReference type="EMBL" id="GIBP01005428">
    <property type="protein sequence ID" value="NDV34397.1"/>
    <property type="molecule type" value="Transcribed_RNA"/>
</dbReference>
<keyword evidence="7" id="KW-1133">Transmembrane helix</keyword>
<evidence type="ECO:0000256" key="3">
    <source>
        <dbReference type="ARBA" id="ARBA00022448"/>
    </source>
</evidence>
<dbReference type="Gene3D" id="1.50.40.10">
    <property type="entry name" value="Mitochondrial carrier domain"/>
    <property type="match status" value="1"/>
</dbReference>
<sequence>MSTDWHLHFLSGATAGALECLALHPIDVAKTRQQLQITYRQSVREIMHTIISEGGGGVKGYFRIYRGVLAPMTGSIPKSAVWLASNERFKYWMIGKGGQENTKVRLMAGFLSALPEICVVTPFETVKIKLQSRRFSSIYKNSWDCLRGVYQQEGIRGLYRGIEATLWRNGTWNALYFASIGLIRDKTRVKNSPPETSRVSSLLQNFVQGAIAGAFATSINTPLDLVKSRIQLGVHDGKYRWAFQTLLLIAKEEGPRTLWRALPLRLFRMGMGGGVTISVYDFTLSLLRSTFPPRPLQ</sequence>
<keyword evidence="6" id="KW-0999">Mitochondrion inner membrane</keyword>
<evidence type="ECO:0000256" key="10">
    <source>
        <dbReference type="PROSITE-ProRule" id="PRU00282"/>
    </source>
</evidence>
<feature type="repeat" description="Solcar" evidence="10">
    <location>
        <begin position="3"/>
        <end position="92"/>
    </location>
</feature>
<dbReference type="SUPFAM" id="SSF103506">
    <property type="entry name" value="Mitochondrial carrier"/>
    <property type="match status" value="1"/>
</dbReference>
<accession>A0A6B2LC39</accession>
<reference evidence="12" key="1">
    <citation type="journal article" date="2020" name="J. Eukaryot. Microbiol.">
        <title>De novo Sequencing, Assembly and Annotation of the Transcriptome for the Free-Living Testate Amoeba Arcella intermedia.</title>
        <authorList>
            <person name="Ribeiro G.M."/>
            <person name="Porfirio-Sousa A.L."/>
            <person name="Maurer-Alcala X.X."/>
            <person name="Katz L.A."/>
            <person name="Lahr D.J.G."/>
        </authorList>
    </citation>
    <scope>NUCLEOTIDE SEQUENCE</scope>
</reference>